<dbReference type="Gene3D" id="3.30.40.10">
    <property type="entry name" value="Zinc/RING finger domain, C3HC4 (zinc finger)"/>
    <property type="match status" value="1"/>
</dbReference>
<evidence type="ECO:0000313" key="4">
    <source>
        <dbReference type="Proteomes" id="UP001162060"/>
    </source>
</evidence>
<feature type="domain" description="RING-type" evidence="2">
    <location>
        <begin position="123"/>
        <end position="161"/>
    </location>
</feature>
<dbReference type="InterPro" id="IPR047126">
    <property type="entry name" value="RNF141-like"/>
</dbReference>
<comment type="caution">
    <text evidence="3">The sequence shown here is derived from an EMBL/GenBank/DDBJ whole genome shotgun (WGS) entry which is preliminary data.</text>
</comment>
<dbReference type="GO" id="GO:0008270">
    <property type="term" value="F:zinc ion binding"/>
    <property type="evidence" value="ECO:0007669"/>
    <property type="project" value="UniProtKB-KW"/>
</dbReference>
<dbReference type="InterPro" id="IPR013083">
    <property type="entry name" value="Znf_RING/FYVE/PHD"/>
</dbReference>
<organism evidence="3 4">
    <name type="scientific">Peronospora matthiolae</name>
    <dbReference type="NCBI Taxonomy" id="2874970"/>
    <lineage>
        <taxon>Eukaryota</taxon>
        <taxon>Sar</taxon>
        <taxon>Stramenopiles</taxon>
        <taxon>Oomycota</taxon>
        <taxon>Peronosporomycetes</taxon>
        <taxon>Peronosporales</taxon>
        <taxon>Peronosporaceae</taxon>
        <taxon>Peronospora</taxon>
    </lineage>
</organism>
<dbReference type="GO" id="GO:0004842">
    <property type="term" value="F:ubiquitin-protein transferase activity"/>
    <property type="evidence" value="ECO:0007669"/>
    <property type="project" value="TreeGrafter"/>
</dbReference>
<gene>
    <name evidence="3" type="ORF">PM001_LOCUS18596</name>
</gene>
<accession>A0AAV1UGS4</accession>
<dbReference type="SUPFAM" id="SSF57850">
    <property type="entry name" value="RING/U-box"/>
    <property type="match status" value="1"/>
</dbReference>
<dbReference type="InterPro" id="IPR001841">
    <property type="entry name" value="Znf_RING"/>
</dbReference>
<protein>
    <recommendedName>
        <fullName evidence="2">RING-type domain-containing protein</fullName>
    </recommendedName>
</protein>
<name>A0AAV1UGS4_9STRA</name>
<keyword evidence="1" id="KW-0863">Zinc-finger</keyword>
<dbReference type="PROSITE" id="PS50089">
    <property type="entry name" value="ZF_RING_2"/>
    <property type="match status" value="1"/>
</dbReference>
<dbReference type="GO" id="GO:0051865">
    <property type="term" value="P:protein autoubiquitination"/>
    <property type="evidence" value="ECO:0007669"/>
    <property type="project" value="TreeGrafter"/>
</dbReference>
<keyword evidence="1" id="KW-0862">Zinc</keyword>
<evidence type="ECO:0000259" key="2">
    <source>
        <dbReference type="PROSITE" id="PS50089"/>
    </source>
</evidence>
<reference evidence="3" key="1">
    <citation type="submission" date="2024-01" db="EMBL/GenBank/DDBJ databases">
        <authorList>
            <person name="Webb A."/>
        </authorList>
    </citation>
    <scope>NUCLEOTIDE SEQUENCE</scope>
    <source>
        <strain evidence="3">Pm1</strain>
    </source>
</reference>
<dbReference type="PANTHER" id="PTHR12109:SF3">
    <property type="entry name" value="RING FINGER PROTEIN 141"/>
    <property type="match status" value="1"/>
</dbReference>
<dbReference type="AlphaFoldDB" id="A0AAV1UGS4"/>
<dbReference type="Pfam" id="PF13639">
    <property type="entry name" value="zf-RING_2"/>
    <property type="match status" value="1"/>
</dbReference>
<evidence type="ECO:0000313" key="3">
    <source>
        <dbReference type="EMBL" id="CAK7933446.1"/>
    </source>
</evidence>
<evidence type="ECO:0000256" key="1">
    <source>
        <dbReference type="PROSITE-ProRule" id="PRU00175"/>
    </source>
</evidence>
<dbReference type="PANTHER" id="PTHR12109">
    <property type="entry name" value="RING FINGER PROTEIN 141-RELATED"/>
    <property type="match status" value="1"/>
</dbReference>
<sequence>MTSKKHEQHRVLADGWGQQTTGSVFCADSSLRYIYESASFSSSSRSLPQPTRAFLASKDFDVSHVTVPPNHLFRGNIRCALFGGIDAASGESQCVDDHQVAIARACHAIVQETRAKPPSFHECSVCFSANAAAQLSLCGHTFHPQCFLRWFRSNPTCPLCRAPVDKIYEVASPAFDQQQNELDALMAEMDQDDDPLRVGTADQLMSLFETELDTDMELVALEALGSAPTDSIELTFEPGEMADETMDMDLKQHVTIGDRYEETMTTTDPLAIQQQFPPASTIPNYWNVLNQGTTGSAMPLEVAPQRMVHIVPKVEDRTMPASMAVSSGEIELTGNRQTGSVYNDHLCHEAVADRAISCRCTGGCKNGRCACVKEGGMCGVSCRCTSCKNPYLMVQAAGADINALLKDNCFMHNVSKTREMVQRLQEPVTVPCCDSTIKVVECVQGYTCELCNRRYDFSWCTSKLLASERTPRNHCAICRRCCDHRDVHCHDCGRCYFAGVVASLPCPCKEALSHRKHREAMAKDKTEEAEEEAEGECCIM</sequence>
<keyword evidence="1" id="KW-0479">Metal-binding</keyword>
<dbReference type="EMBL" id="CAKLBY020000194">
    <property type="protein sequence ID" value="CAK7933446.1"/>
    <property type="molecule type" value="Genomic_DNA"/>
</dbReference>
<dbReference type="SMART" id="SM00184">
    <property type="entry name" value="RING"/>
    <property type="match status" value="1"/>
</dbReference>
<proteinExistence type="predicted"/>
<dbReference type="Proteomes" id="UP001162060">
    <property type="component" value="Unassembled WGS sequence"/>
</dbReference>